<dbReference type="PANTHER" id="PTHR34861:SF10">
    <property type="entry name" value="CYCLASE"/>
    <property type="match status" value="1"/>
</dbReference>
<accession>A0A6J4PWZ0</accession>
<gene>
    <name evidence="1" type="ORF">AVDCRST_MAG78-1405</name>
</gene>
<dbReference type="Pfam" id="PF04199">
    <property type="entry name" value="Cyclase"/>
    <property type="match status" value="1"/>
</dbReference>
<organism evidence="1">
    <name type="scientific">uncultured Rubrobacteraceae bacterium</name>
    <dbReference type="NCBI Taxonomy" id="349277"/>
    <lineage>
        <taxon>Bacteria</taxon>
        <taxon>Bacillati</taxon>
        <taxon>Actinomycetota</taxon>
        <taxon>Rubrobacteria</taxon>
        <taxon>Rubrobacterales</taxon>
        <taxon>Rubrobacteraceae</taxon>
        <taxon>environmental samples</taxon>
    </lineage>
</organism>
<dbReference type="EMBL" id="CADCVB010000095">
    <property type="protein sequence ID" value="CAA9426821.1"/>
    <property type="molecule type" value="Genomic_DNA"/>
</dbReference>
<dbReference type="PROSITE" id="PS51318">
    <property type="entry name" value="TAT"/>
    <property type="match status" value="1"/>
</dbReference>
<dbReference type="InterPro" id="IPR037175">
    <property type="entry name" value="KFase_sf"/>
</dbReference>
<proteinExistence type="predicted"/>
<dbReference type="Gene3D" id="3.50.30.50">
    <property type="entry name" value="Putative cyclase"/>
    <property type="match status" value="1"/>
</dbReference>
<reference evidence="1" key="1">
    <citation type="submission" date="2020-02" db="EMBL/GenBank/DDBJ databases">
        <authorList>
            <person name="Meier V. D."/>
        </authorList>
    </citation>
    <scope>NUCLEOTIDE SEQUENCE</scope>
    <source>
        <strain evidence="1">AVDCRST_MAG78</strain>
    </source>
</reference>
<protein>
    <recommendedName>
        <fullName evidence="2">Cyclase</fullName>
    </recommendedName>
</protein>
<dbReference type="PANTHER" id="PTHR34861">
    <property type="match status" value="1"/>
</dbReference>
<dbReference type="GO" id="GO:0004061">
    <property type="term" value="F:arylformamidase activity"/>
    <property type="evidence" value="ECO:0007669"/>
    <property type="project" value="InterPro"/>
</dbReference>
<dbReference type="GO" id="GO:0019441">
    <property type="term" value="P:L-tryptophan catabolic process to kynurenine"/>
    <property type="evidence" value="ECO:0007669"/>
    <property type="project" value="InterPro"/>
</dbReference>
<dbReference type="InterPro" id="IPR006311">
    <property type="entry name" value="TAT_signal"/>
</dbReference>
<evidence type="ECO:0008006" key="2">
    <source>
        <dbReference type="Google" id="ProtNLM"/>
    </source>
</evidence>
<dbReference type="InterPro" id="IPR007325">
    <property type="entry name" value="KFase/CYL"/>
</dbReference>
<dbReference type="SUPFAM" id="SSF102198">
    <property type="entry name" value="Putative cyclase"/>
    <property type="match status" value="1"/>
</dbReference>
<sequence>MSRINRDDEARQLVGDFWKGYLTRRGFLAKAAALGLTAAAATGLLGSPGVGGRRALAQGGSSEVTTRQWEQGSGWGWVWGDDDEVGNLNELSPELAMKALSLVREGRVYDLGLTYDRTSYKFEGHNPGEIMSFRTSSGELTQEDLDPVTDEEENTTNTTFASTAMFISDNVATQLDTLGHINEGDPPNAYNGYRAEDIQGDWGLLKMGAETVPPIVAPATMIDVARSVGEDPLSEGYAIGQEELETALDEQGVDIDPLDVVLVRTGTGGVWQRGDGVGSNHAEIQGPDTAGLTVSGARWLVEEKGALAVGTDTSAVEALPPPEQLDDGTSFNPVHVYLLVRQGVHILEYQNLEDLASDEVYKLAYVLGVNKIKGATAGTVLRPIGMV</sequence>
<dbReference type="AlphaFoldDB" id="A0A6J4PWZ0"/>
<name>A0A6J4PWZ0_9ACTN</name>
<evidence type="ECO:0000313" key="1">
    <source>
        <dbReference type="EMBL" id="CAA9426821.1"/>
    </source>
</evidence>